<keyword evidence="6" id="KW-0472">Membrane</keyword>
<dbReference type="SUPFAM" id="SSF56954">
    <property type="entry name" value="Outer membrane efflux proteins (OEP)"/>
    <property type="match status" value="1"/>
</dbReference>
<dbReference type="PANTHER" id="PTHR30026:SF20">
    <property type="entry name" value="OUTER MEMBRANE PROTEIN TOLC"/>
    <property type="match status" value="1"/>
</dbReference>
<evidence type="ECO:0000256" key="8">
    <source>
        <dbReference type="SAM" id="SignalP"/>
    </source>
</evidence>
<dbReference type="GO" id="GO:1990281">
    <property type="term" value="C:efflux pump complex"/>
    <property type="evidence" value="ECO:0007669"/>
    <property type="project" value="TreeGrafter"/>
</dbReference>
<sequence>MKIKDRLVKKSNIVWLPILVSSLLMSAPAFSGPLQDLYRLALENDPQLKRAEAEFMAGQEAPIQGKAALLPRVDFSASTSESANSNGRTGYNVSLSQPVYARAAYYNFRSSELSAEVSALEFDKAQQDIILRSVQNYLEVLRTKSVLENALAQERALQRRLDQVNAQFEVGLIAITDVQEAQATFDNAVVQRIDAEGALQNSFEALERLTGQPFNQVGSLRAEYPIVAVEPADPSAWLEKALEGNLELQIVELQVDSSRRNVQSKRSEHLPTVSVSLTHSNARPHGGNSNGWSDDNTLALNLNLPLYRGDAINSAQRQAEHQYIATGHALDDTQRAVTESTRTLLRTLQTSVQSVKAREQSILSRETALRATEEGFNVGTRNVVDVLQAEQALFEARLAYSNARIDHVNTLFRFKQTLGTLSPEDVTALDNWLLDRD</sequence>
<evidence type="ECO:0000256" key="4">
    <source>
        <dbReference type="ARBA" id="ARBA00022452"/>
    </source>
</evidence>
<feature type="signal peptide" evidence="8">
    <location>
        <begin position="1"/>
        <end position="31"/>
    </location>
</feature>
<protein>
    <submittedName>
        <fullName evidence="9">Transporter</fullName>
    </submittedName>
</protein>
<evidence type="ECO:0000313" key="9">
    <source>
        <dbReference type="EMBL" id="RAU17551.1"/>
    </source>
</evidence>
<dbReference type="OrthoDB" id="9813458at2"/>
<dbReference type="Gene3D" id="1.20.1600.10">
    <property type="entry name" value="Outer membrane efflux proteins (OEP)"/>
    <property type="match status" value="1"/>
</dbReference>
<dbReference type="InterPro" id="IPR003423">
    <property type="entry name" value="OMP_efflux"/>
</dbReference>
<name>A0A364NKI4_9GAMM</name>
<comment type="caution">
    <text evidence="9">The sequence shown here is derived from an EMBL/GenBank/DDBJ whole genome shotgun (WGS) entry which is preliminary data.</text>
</comment>
<dbReference type="PANTHER" id="PTHR30026">
    <property type="entry name" value="OUTER MEMBRANE PROTEIN TOLC"/>
    <property type="match status" value="1"/>
</dbReference>
<reference evidence="9 10" key="1">
    <citation type="submission" date="2018-06" db="EMBL/GenBank/DDBJ databases">
        <title>Nitrincola tibetense sp. nov., isolated from Lake XuguoCo on Tibetan Plateau.</title>
        <authorList>
            <person name="Xing P."/>
        </authorList>
    </citation>
    <scope>NUCLEOTIDE SEQUENCE [LARGE SCALE GENOMIC DNA]</scope>
    <source>
        <strain evidence="10">xg18</strain>
    </source>
</reference>
<keyword evidence="5" id="KW-0812">Transmembrane</keyword>
<dbReference type="GO" id="GO:0015562">
    <property type="term" value="F:efflux transmembrane transporter activity"/>
    <property type="evidence" value="ECO:0007669"/>
    <property type="project" value="InterPro"/>
</dbReference>
<evidence type="ECO:0000256" key="1">
    <source>
        <dbReference type="ARBA" id="ARBA00004442"/>
    </source>
</evidence>
<keyword evidence="3" id="KW-0813">Transport</keyword>
<dbReference type="Proteomes" id="UP000250744">
    <property type="component" value="Unassembled WGS sequence"/>
</dbReference>
<evidence type="ECO:0000256" key="2">
    <source>
        <dbReference type="ARBA" id="ARBA00007613"/>
    </source>
</evidence>
<keyword evidence="10" id="KW-1185">Reference proteome</keyword>
<proteinExistence type="inferred from homology"/>
<keyword evidence="4" id="KW-1134">Transmembrane beta strand</keyword>
<evidence type="ECO:0000256" key="7">
    <source>
        <dbReference type="ARBA" id="ARBA00023237"/>
    </source>
</evidence>
<keyword evidence="7" id="KW-0998">Cell outer membrane</keyword>
<dbReference type="AlphaFoldDB" id="A0A364NKI4"/>
<dbReference type="EMBL" id="QKRX01000009">
    <property type="protein sequence ID" value="RAU17551.1"/>
    <property type="molecule type" value="Genomic_DNA"/>
</dbReference>
<evidence type="ECO:0000256" key="3">
    <source>
        <dbReference type="ARBA" id="ARBA00022448"/>
    </source>
</evidence>
<feature type="chain" id="PRO_5016951803" evidence="8">
    <location>
        <begin position="32"/>
        <end position="437"/>
    </location>
</feature>
<dbReference type="Pfam" id="PF02321">
    <property type="entry name" value="OEP"/>
    <property type="match status" value="2"/>
</dbReference>
<organism evidence="9 10">
    <name type="scientific">Nitrincola tibetensis</name>
    <dbReference type="NCBI Taxonomy" id="2219697"/>
    <lineage>
        <taxon>Bacteria</taxon>
        <taxon>Pseudomonadati</taxon>
        <taxon>Pseudomonadota</taxon>
        <taxon>Gammaproteobacteria</taxon>
        <taxon>Oceanospirillales</taxon>
        <taxon>Oceanospirillaceae</taxon>
        <taxon>Nitrincola</taxon>
    </lineage>
</organism>
<dbReference type="NCBIfam" id="TIGR01844">
    <property type="entry name" value="type_I_sec_TolC"/>
    <property type="match status" value="1"/>
</dbReference>
<comment type="subcellular location">
    <subcellularLocation>
        <location evidence="1">Cell outer membrane</location>
    </subcellularLocation>
</comment>
<keyword evidence="8" id="KW-0732">Signal</keyword>
<dbReference type="InterPro" id="IPR010130">
    <property type="entry name" value="T1SS_OMP_TolC"/>
</dbReference>
<evidence type="ECO:0000313" key="10">
    <source>
        <dbReference type="Proteomes" id="UP000250744"/>
    </source>
</evidence>
<comment type="similarity">
    <text evidence="2">Belongs to the outer membrane factor (OMF) (TC 1.B.17) family.</text>
</comment>
<dbReference type="InterPro" id="IPR051906">
    <property type="entry name" value="TolC-like"/>
</dbReference>
<accession>A0A364NKI4</accession>
<gene>
    <name evidence="9" type="ORF">DN062_12745</name>
</gene>
<evidence type="ECO:0000256" key="5">
    <source>
        <dbReference type="ARBA" id="ARBA00022692"/>
    </source>
</evidence>
<dbReference type="GO" id="GO:0015288">
    <property type="term" value="F:porin activity"/>
    <property type="evidence" value="ECO:0007669"/>
    <property type="project" value="TreeGrafter"/>
</dbReference>
<dbReference type="GO" id="GO:0009279">
    <property type="term" value="C:cell outer membrane"/>
    <property type="evidence" value="ECO:0007669"/>
    <property type="project" value="UniProtKB-SubCell"/>
</dbReference>
<evidence type="ECO:0000256" key="6">
    <source>
        <dbReference type="ARBA" id="ARBA00023136"/>
    </source>
</evidence>